<dbReference type="OrthoDB" id="723894at2759"/>
<evidence type="ECO:0000256" key="1">
    <source>
        <dbReference type="ARBA" id="ARBA00004141"/>
    </source>
</evidence>
<proteinExistence type="predicted"/>
<evidence type="ECO:0000256" key="2">
    <source>
        <dbReference type="ARBA" id="ARBA00022692"/>
    </source>
</evidence>
<organism evidence="6 7">
    <name type="scientific">Elaeis guineensis var. tenera</name>
    <name type="common">Oil palm</name>
    <dbReference type="NCBI Taxonomy" id="51953"/>
    <lineage>
        <taxon>Eukaryota</taxon>
        <taxon>Viridiplantae</taxon>
        <taxon>Streptophyta</taxon>
        <taxon>Embryophyta</taxon>
        <taxon>Tracheophyta</taxon>
        <taxon>Spermatophyta</taxon>
        <taxon>Magnoliopsida</taxon>
        <taxon>Liliopsida</taxon>
        <taxon>Arecaceae</taxon>
        <taxon>Arecoideae</taxon>
        <taxon>Cocoseae</taxon>
        <taxon>Elaeidinae</taxon>
        <taxon>Elaeis</taxon>
    </lineage>
</organism>
<keyword evidence="2 5" id="KW-0812">Transmembrane</keyword>
<evidence type="ECO:0000256" key="5">
    <source>
        <dbReference type="SAM" id="Phobius"/>
    </source>
</evidence>
<keyword evidence="3 5" id="KW-1133">Transmembrane helix</keyword>
<dbReference type="FunCoup" id="A0A6I9RVD1">
    <property type="interactions" value="219"/>
</dbReference>
<gene>
    <name evidence="7" type="primary">LOC105053647</name>
</gene>
<keyword evidence="6" id="KW-1185">Reference proteome</keyword>
<evidence type="ECO:0000256" key="4">
    <source>
        <dbReference type="ARBA" id="ARBA00023136"/>
    </source>
</evidence>
<comment type="subcellular location">
    <subcellularLocation>
        <location evidence="1">Membrane</location>
        <topology evidence="1">Multi-pass membrane protein</topology>
    </subcellularLocation>
</comment>
<evidence type="ECO:0000313" key="6">
    <source>
        <dbReference type="Proteomes" id="UP000504607"/>
    </source>
</evidence>
<sequence>MRPSFCQRCLAFLLKFLNYLQTFVGVSLILYSVWMLNRWHRHGHGGSGFSFDFDKLPAPWLVCSLMGIGIFVCLIAFTGHIAAETINGCCLCFYAVLTTILILLEAALVSDLVFNKHWEEDLPHDATGQLKSLRAFIEANIGICKWVAVTVLVVQALSLLLAVILRGMASPRSVDYDSDEEFFTVRKPLLNPQGGPTFASTSFDNTVVSSDTWNSRIKQKYVFGQSQLSDNAMDPNTSGDLHS</sequence>
<feature type="transmembrane region" description="Helical" evidence="5">
    <location>
        <begin position="12"/>
        <end position="36"/>
    </location>
</feature>
<dbReference type="GO" id="GO:0016020">
    <property type="term" value="C:membrane"/>
    <property type="evidence" value="ECO:0007669"/>
    <property type="project" value="UniProtKB-SubCell"/>
</dbReference>
<keyword evidence="4 5" id="KW-0472">Membrane</keyword>
<dbReference type="Proteomes" id="UP000504607">
    <property type="component" value="Chromosome 11"/>
</dbReference>
<evidence type="ECO:0000256" key="3">
    <source>
        <dbReference type="ARBA" id="ARBA00022989"/>
    </source>
</evidence>
<dbReference type="KEGG" id="egu:105053647"/>
<evidence type="ECO:0000313" key="7">
    <source>
        <dbReference type="RefSeq" id="XP_010933200.2"/>
    </source>
</evidence>
<accession>A0A6I9RVD1</accession>
<dbReference type="InParanoid" id="A0A6I9RVD1"/>
<dbReference type="InterPro" id="IPR018499">
    <property type="entry name" value="Tetraspanin/Peripherin"/>
</dbReference>
<feature type="transmembrane region" description="Helical" evidence="5">
    <location>
        <begin position="89"/>
        <end position="109"/>
    </location>
</feature>
<feature type="transmembrane region" description="Helical" evidence="5">
    <location>
        <begin position="146"/>
        <end position="165"/>
    </location>
</feature>
<dbReference type="RefSeq" id="XP_010933200.2">
    <property type="nucleotide sequence ID" value="XM_010934898.3"/>
</dbReference>
<name>A0A6I9RVD1_ELAGV</name>
<feature type="transmembrane region" description="Helical" evidence="5">
    <location>
        <begin position="56"/>
        <end position="77"/>
    </location>
</feature>
<protein>
    <submittedName>
        <fullName evidence="7">Tetraspanin-20</fullName>
    </submittedName>
</protein>
<dbReference type="GeneID" id="105053647"/>
<dbReference type="AlphaFoldDB" id="A0A6I9RVD1"/>
<dbReference type="Pfam" id="PF00335">
    <property type="entry name" value="Tetraspanin"/>
    <property type="match status" value="1"/>
</dbReference>
<reference evidence="7" key="1">
    <citation type="submission" date="2025-08" db="UniProtKB">
        <authorList>
            <consortium name="RefSeq"/>
        </authorList>
    </citation>
    <scope>IDENTIFICATION</scope>
</reference>